<dbReference type="Gene3D" id="3.40.50.1820">
    <property type="entry name" value="alpha/beta hydrolase"/>
    <property type="match status" value="1"/>
</dbReference>
<dbReference type="GO" id="GO:0016787">
    <property type="term" value="F:hydrolase activity"/>
    <property type="evidence" value="ECO:0007669"/>
    <property type="project" value="UniProtKB-KW"/>
</dbReference>
<evidence type="ECO:0000256" key="1">
    <source>
        <dbReference type="ARBA" id="ARBA00022801"/>
    </source>
</evidence>
<dbReference type="EMBL" id="JAJEPV010000024">
    <property type="protein sequence ID" value="MCC2120025.1"/>
    <property type="molecule type" value="Genomic_DNA"/>
</dbReference>
<sequence length="286" mass="32073">MYTEVIKLWKNREDVTVTSYCMDKNNEIIGCDRRPAVIVSPGGGYAGFTEREGESAALRFVAAGYQAFVLHYSVCEKAAFPNALYDLAQTMCYLHQNAKKLCIDENKIVVCGFSAGGNVSASLGVMWNQEFVREKFQVPAEWLKPAAMILGYAVLNFGFTSRGPLSGEQEEMMQNCNRYITGKEQPEKEDFDKINLLRFVSEDTPPAFLFHLCADPIVPVDNTLQFASRLAAFDIPFALEIGEDAWHGVSSLKAEDANIGFFKSEYAGWFDRAICWLKKKLFVENA</sequence>
<dbReference type="RefSeq" id="WP_227733430.1">
    <property type="nucleotide sequence ID" value="NZ_JAJEPV010000024.1"/>
</dbReference>
<feature type="domain" description="BD-FAE-like" evidence="2">
    <location>
        <begin position="34"/>
        <end position="230"/>
    </location>
</feature>
<comment type="caution">
    <text evidence="3">The sequence shown here is derived from an EMBL/GenBank/DDBJ whole genome shotgun (WGS) entry which is preliminary data.</text>
</comment>
<keyword evidence="1 3" id="KW-0378">Hydrolase</keyword>
<dbReference type="InterPro" id="IPR029058">
    <property type="entry name" value="AB_hydrolase_fold"/>
</dbReference>
<evidence type="ECO:0000313" key="4">
    <source>
        <dbReference type="Proteomes" id="UP001197795"/>
    </source>
</evidence>
<dbReference type="Proteomes" id="UP001197795">
    <property type="component" value="Unassembled WGS sequence"/>
</dbReference>
<proteinExistence type="predicted"/>
<dbReference type="InterPro" id="IPR050300">
    <property type="entry name" value="GDXG_lipolytic_enzyme"/>
</dbReference>
<protein>
    <submittedName>
        <fullName evidence="3">Alpha/beta hydrolase</fullName>
    </submittedName>
</protein>
<reference evidence="3 4" key="1">
    <citation type="submission" date="2021-10" db="EMBL/GenBank/DDBJ databases">
        <title>Anaerobic single-cell dispensing facilitates the cultivation of human gut bacteria.</title>
        <authorList>
            <person name="Afrizal A."/>
        </authorList>
    </citation>
    <scope>NUCLEOTIDE SEQUENCE [LARGE SCALE GENOMIC DNA]</scope>
    <source>
        <strain evidence="3 4">CLA-AA-H273</strain>
    </source>
</reference>
<dbReference type="Pfam" id="PF20434">
    <property type="entry name" value="BD-FAE"/>
    <property type="match status" value="1"/>
</dbReference>
<organism evidence="3 4">
    <name type="scientific">Waltera acetigignens</name>
    <dbReference type="NCBI Taxonomy" id="2981769"/>
    <lineage>
        <taxon>Bacteria</taxon>
        <taxon>Bacillati</taxon>
        <taxon>Bacillota</taxon>
        <taxon>Clostridia</taxon>
        <taxon>Lachnospirales</taxon>
        <taxon>Lachnospiraceae</taxon>
        <taxon>Waltera</taxon>
    </lineage>
</organism>
<evidence type="ECO:0000259" key="2">
    <source>
        <dbReference type="Pfam" id="PF20434"/>
    </source>
</evidence>
<gene>
    <name evidence="3" type="ORF">LKD75_10580</name>
</gene>
<dbReference type="InterPro" id="IPR049492">
    <property type="entry name" value="BD-FAE-like_dom"/>
</dbReference>
<keyword evidence="4" id="KW-1185">Reference proteome</keyword>
<dbReference type="PANTHER" id="PTHR48081">
    <property type="entry name" value="AB HYDROLASE SUPERFAMILY PROTEIN C4A8.06C"/>
    <property type="match status" value="1"/>
</dbReference>
<accession>A0AAE3A4J7</accession>
<dbReference type="PANTHER" id="PTHR48081:SF6">
    <property type="entry name" value="PEPTIDASE S9 PROLYL OLIGOPEPTIDASE CATALYTIC DOMAIN-CONTAINING PROTEIN"/>
    <property type="match status" value="1"/>
</dbReference>
<dbReference type="SUPFAM" id="SSF53474">
    <property type="entry name" value="alpha/beta-Hydrolases"/>
    <property type="match status" value="1"/>
</dbReference>
<dbReference type="AlphaFoldDB" id="A0AAE3A4J7"/>
<name>A0AAE3A4J7_9FIRM</name>
<evidence type="ECO:0000313" key="3">
    <source>
        <dbReference type="EMBL" id="MCC2120025.1"/>
    </source>
</evidence>